<protein>
    <submittedName>
        <fullName evidence="1">Uncharacterized protein</fullName>
    </submittedName>
</protein>
<dbReference type="AlphaFoldDB" id="A0A8J4TLW7"/>
<keyword evidence="2" id="KW-1185">Reference proteome</keyword>
<evidence type="ECO:0000313" key="2">
    <source>
        <dbReference type="Proteomes" id="UP000727407"/>
    </source>
</evidence>
<name>A0A8J4TLW7_CLAMG</name>
<proteinExistence type="predicted"/>
<sequence>MGVSGEKSLSARNLFRARRGPAWPVNAPLIDERRIKQKAGEAEGNVNDVYLFT</sequence>
<reference evidence="1" key="1">
    <citation type="submission" date="2020-07" db="EMBL/GenBank/DDBJ databases">
        <title>Clarias magur genome sequencing, assembly and annotation.</title>
        <authorList>
            <person name="Kushwaha B."/>
            <person name="Kumar R."/>
            <person name="Das P."/>
            <person name="Joshi C.G."/>
            <person name="Kumar D."/>
            <person name="Nagpure N.S."/>
            <person name="Pandey M."/>
            <person name="Agarwal S."/>
            <person name="Srivastava S."/>
            <person name="Singh M."/>
            <person name="Sahoo L."/>
            <person name="Jayasankar P."/>
            <person name="Meher P.K."/>
            <person name="Koringa P.G."/>
            <person name="Iquebal M.A."/>
            <person name="Das S.P."/>
            <person name="Bit A."/>
            <person name="Patnaik S."/>
            <person name="Patel N."/>
            <person name="Shah T.M."/>
            <person name="Hinsu A."/>
            <person name="Jena J.K."/>
        </authorList>
    </citation>
    <scope>NUCLEOTIDE SEQUENCE</scope>
    <source>
        <strain evidence="1">CIFAMagur01</strain>
        <tissue evidence="1">Testis</tissue>
    </source>
</reference>
<dbReference type="Proteomes" id="UP000727407">
    <property type="component" value="Unassembled WGS sequence"/>
</dbReference>
<evidence type="ECO:0000313" key="1">
    <source>
        <dbReference type="EMBL" id="KAF5884031.1"/>
    </source>
</evidence>
<feature type="non-terminal residue" evidence="1">
    <location>
        <position position="53"/>
    </location>
</feature>
<organism evidence="1 2">
    <name type="scientific">Clarias magur</name>
    <name type="common">Asian catfish</name>
    <name type="synonym">Macropteronotus magur</name>
    <dbReference type="NCBI Taxonomy" id="1594786"/>
    <lineage>
        <taxon>Eukaryota</taxon>
        <taxon>Metazoa</taxon>
        <taxon>Chordata</taxon>
        <taxon>Craniata</taxon>
        <taxon>Vertebrata</taxon>
        <taxon>Euteleostomi</taxon>
        <taxon>Actinopterygii</taxon>
        <taxon>Neopterygii</taxon>
        <taxon>Teleostei</taxon>
        <taxon>Ostariophysi</taxon>
        <taxon>Siluriformes</taxon>
        <taxon>Clariidae</taxon>
        <taxon>Clarias</taxon>
    </lineage>
</organism>
<dbReference type="EMBL" id="QNUK01001315">
    <property type="protein sequence ID" value="KAF5884031.1"/>
    <property type="molecule type" value="Genomic_DNA"/>
</dbReference>
<accession>A0A8J4TLW7</accession>
<comment type="caution">
    <text evidence="1">The sequence shown here is derived from an EMBL/GenBank/DDBJ whole genome shotgun (WGS) entry which is preliminary data.</text>
</comment>
<gene>
    <name evidence="1" type="ORF">DAT39_022883</name>
</gene>